<dbReference type="Pfam" id="PF01242">
    <property type="entry name" value="PTPS"/>
    <property type="match status" value="1"/>
</dbReference>
<evidence type="ECO:0000256" key="7">
    <source>
        <dbReference type="ARBA" id="ARBA00048807"/>
    </source>
</evidence>
<keyword evidence="5 8" id="KW-0862">Zinc</keyword>
<organism evidence="11 12">
    <name type="scientific">Kitasatospora kifunensis</name>
    <name type="common">Streptomyces kifunensis</name>
    <dbReference type="NCBI Taxonomy" id="58351"/>
    <lineage>
        <taxon>Bacteria</taxon>
        <taxon>Bacillati</taxon>
        <taxon>Actinomycetota</taxon>
        <taxon>Actinomycetes</taxon>
        <taxon>Kitasatosporales</taxon>
        <taxon>Streptomycetaceae</taxon>
        <taxon>Kitasatospora</taxon>
    </lineage>
</organism>
<name>A0A7W7VYY2_KITKI</name>
<feature type="active site" description="Charge relay system" evidence="9">
    <location>
        <position position="118"/>
    </location>
</feature>
<feature type="binding site" evidence="10">
    <location>
        <position position="35"/>
    </location>
    <ligand>
        <name>Zn(2+)</name>
        <dbReference type="ChEBI" id="CHEBI:29105"/>
    </ligand>
</feature>
<dbReference type="UniPathway" id="UPA00391"/>
<proteinExistence type="inferred from homology"/>
<dbReference type="PANTHER" id="PTHR12589:SF7">
    <property type="entry name" value="6-PYRUVOYL TETRAHYDROBIOPTERIN SYNTHASE"/>
    <property type="match status" value="1"/>
</dbReference>
<dbReference type="GO" id="GO:0070497">
    <property type="term" value="F:6-carboxytetrahydropterin synthase activity"/>
    <property type="evidence" value="ECO:0007669"/>
    <property type="project" value="UniProtKB-EC"/>
</dbReference>
<evidence type="ECO:0000256" key="1">
    <source>
        <dbReference type="ARBA" id="ARBA00005061"/>
    </source>
</evidence>
<sequence>MTSLQGCHRIGKRYRFEAAHFLTGLPEGHQCSQMHGHSYEVEFVLTADRLADPGFVTDFGELAPVKRMIDETLDHTVLNEVLPVVPTSENLAAHLAGWFVEHVEPSLPGRLAAVRVSETASSWAEFELAER</sequence>
<dbReference type="EMBL" id="JACHJV010000002">
    <property type="protein sequence ID" value="MBB4927991.1"/>
    <property type="molecule type" value="Genomic_DNA"/>
</dbReference>
<keyword evidence="8" id="KW-0671">Queuosine biosynthesis</keyword>
<feature type="active site" description="Proton acceptor" evidence="9">
    <location>
        <position position="31"/>
    </location>
</feature>
<protein>
    <recommendedName>
        <fullName evidence="3 8">6-carboxy-5,6,7,8-tetrahydropterin synthase</fullName>
        <ecNumber evidence="8">4.-.-.-</ecNumber>
    </recommendedName>
</protein>
<feature type="binding site" evidence="10">
    <location>
        <position position="20"/>
    </location>
    <ligand>
        <name>Zn(2+)</name>
        <dbReference type="ChEBI" id="CHEBI:29105"/>
    </ligand>
</feature>
<dbReference type="SUPFAM" id="SSF55620">
    <property type="entry name" value="Tetrahydrobiopterin biosynthesis enzymes-like"/>
    <property type="match status" value="1"/>
</dbReference>
<comment type="cofactor">
    <cofactor evidence="8 10">
        <name>Zn(2+)</name>
        <dbReference type="ChEBI" id="CHEBI:29105"/>
    </cofactor>
    <text evidence="8 10">Binds 1 zinc ion per subunit.</text>
</comment>
<dbReference type="GO" id="GO:0008616">
    <property type="term" value="P:tRNA queuosine(34) biosynthetic process"/>
    <property type="evidence" value="ECO:0007669"/>
    <property type="project" value="UniProtKB-KW"/>
</dbReference>
<evidence type="ECO:0000256" key="6">
    <source>
        <dbReference type="ARBA" id="ARBA00023239"/>
    </source>
</evidence>
<keyword evidence="4 8" id="KW-0479">Metal-binding</keyword>
<reference evidence="11 12" key="1">
    <citation type="submission" date="2020-08" db="EMBL/GenBank/DDBJ databases">
        <title>Sequencing the genomes of 1000 actinobacteria strains.</title>
        <authorList>
            <person name="Klenk H.-P."/>
        </authorList>
    </citation>
    <scope>NUCLEOTIDE SEQUENCE [LARGE SCALE GENOMIC DNA]</scope>
    <source>
        <strain evidence="11 12">DSM 41654</strain>
    </source>
</reference>
<evidence type="ECO:0000256" key="10">
    <source>
        <dbReference type="PIRSR" id="PIRSR006113-2"/>
    </source>
</evidence>
<evidence type="ECO:0000256" key="3">
    <source>
        <dbReference type="ARBA" id="ARBA00018141"/>
    </source>
</evidence>
<evidence type="ECO:0000256" key="4">
    <source>
        <dbReference type="ARBA" id="ARBA00022723"/>
    </source>
</evidence>
<dbReference type="EC" id="4.-.-.-" evidence="8"/>
<dbReference type="InterPro" id="IPR038418">
    <property type="entry name" value="6-PTP_synth/QueD_sf"/>
</dbReference>
<dbReference type="PIRSF" id="PIRSF006113">
    <property type="entry name" value="PTP_synth"/>
    <property type="match status" value="1"/>
</dbReference>
<dbReference type="GO" id="GO:0046872">
    <property type="term" value="F:metal ion binding"/>
    <property type="evidence" value="ECO:0007669"/>
    <property type="project" value="UniProtKB-KW"/>
</dbReference>
<comment type="caution">
    <text evidence="11">The sequence shown here is derived from an EMBL/GenBank/DDBJ whole genome shotgun (WGS) entry which is preliminary data.</text>
</comment>
<evidence type="ECO:0000256" key="2">
    <source>
        <dbReference type="ARBA" id="ARBA00008900"/>
    </source>
</evidence>
<feature type="active site" description="Charge relay system" evidence="9">
    <location>
        <position position="75"/>
    </location>
</feature>
<dbReference type="AlphaFoldDB" id="A0A7W7VYY2"/>
<evidence type="ECO:0000313" key="12">
    <source>
        <dbReference type="Proteomes" id="UP000540506"/>
    </source>
</evidence>
<gene>
    <name evidence="11" type="ORF">FHR34_007086</name>
</gene>
<dbReference type="Gene3D" id="3.30.479.10">
    <property type="entry name" value="6-pyruvoyl tetrahydropterin synthase/QueD"/>
    <property type="match status" value="2"/>
</dbReference>
<comment type="pathway">
    <text evidence="1 8">Purine metabolism; 7-cyano-7-deazaguanine biosynthesis.</text>
</comment>
<evidence type="ECO:0000256" key="5">
    <source>
        <dbReference type="ARBA" id="ARBA00022833"/>
    </source>
</evidence>
<feature type="binding site" evidence="10">
    <location>
        <position position="37"/>
    </location>
    <ligand>
        <name>Zn(2+)</name>
        <dbReference type="ChEBI" id="CHEBI:29105"/>
    </ligand>
</feature>
<dbReference type="Proteomes" id="UP000540506">
    <property type="component" value="Unassembled WGS sequence"/>
</dbReference>
<comment type="catalytic activity">
    <reaction evidence="7 8">
        <text>7,8-dihydroneopterin 3'-triphosphate + H2O = 6-carboxy-5,6,7,8-tetrahydropterin + triphosphate + acetaldehyde + 2 H(+)</text>
        <dbReference type="Rhea" id="RHEA:27966"/>
        <dbReference type="ChEBI" id="CHEBI:15343"/>
        <dbReference type="ChEBI" id="CHEBI:15377"/>
        <dbReference type="ChEBI" id="CHEBI:15378"/>
        <dbReference type="ChEBI" id="CHEBI:18036"/>
        <dbReference type="ChEBI" id="CHEBI:58462"/>
        <dbReference type="ChEBI" id="CHEBI:61032"/>
        <dbReference type="EC" id="4.1.2.50"/>
    </reaction>
</comment>
<keyword evidence="12" id="KW-1185">Reference proteome</keyword>
<evidence type="ECO:0000256" key="8">
    <source>
        <dbReference type="PIRNR" id="PIRNR006113"/>
    </source>
</evidence>
<comment type="similarity">
    <text evidence="2 8">Belongs to the PTPS family. QueD subfamily.</text>
</comment>
<dbReference type="RefSeq" id="WP_184944846.1">
    <property type="nucleotide sequence ID" value="NZ_JACHJV010000002.1"/>
</dbReference>
<evidence type="ECO:0000256" key="9">
    <source>
        <dbReference type="PIRSR" id="PIRSR006113-1"/>
    </source>
</evidence>
<evidence type="ECO:0000313" key="11">
    <source>
        <dbReference type="EMBL" id="MBB4927991.1"/>
    </source>
</evidence>
<dbReference type="PANTHER" id="PTHR12589">
    <property type="entry name" value="PYRUVOYL TETRAHYDROBIOPTERIN SYNTHASE"/>
    <property type="match status" value="1"/>
</dbReference>
<keyword evidence="6 8" id="KW-0456">Lyase</keyword>
<accession>A0A7W7VYY2</accession>
<dbReference type="InterPro" id="IPR007115">
    <property type="entry name" value="6-PTP_synth/QueD"/>
</dbReference>